<feature type="compositionally biased region" description="Low complexity" evidence="5">
    <location>
        <begin position="127"/>
        <end position="142"/>
    </location>
</feature>
<keyword evidence="2" id="KW-0677">Repeat</keyword>
<feature type="domain" description="NF-X1-type" evidence="6">
    <location>
        <begin position="1955"/>
        <end position="1976"/>
    </location>
</feature>
<feature type="domain" description="NF-X1-type" evidence="6">
    <location>
        <begin position="1241"/>
        <end position="1267"/>
    </location>
</feature>
<feature type="compositionally biased region" description="Polar residues" evidence="5">
    <location>
        <begin position="14"/>
        <end position="28"/>
    </location>
</feature>
<sequence length="2197" mass="248348">MATGYDRDKYVYHSKQQLPDASAKNASSDGKHGVWKRKPRTAPSIKFPEDDDVFDNSDTDEDANFPHSRSTKPRGAGNARGDRHRGHSFRNAEDSSLWRQRSPGQGFDSSNWRIQGERQEESRKFRSSSYSKSVSSYRGSTSFAPRVSDGEELNAGSWRNTKSLQEKGNRADALESGGISRDFFRRPGRGVVKANLEEDFDIPRSEETSSVSPDGPHAASWRKTRRHSQQRQADNLDEGEVCESRTNITREFFRRPAKSVARTGRKDTKDMKTEDEDLIDSDSNSAYYSDDGLTSQQRQTFAPYLRKTEMKHEVRASSFSNYELESFLDEKSQDALLKLVSQRERCQALFSADELDENTLLLTVRVLSCMSHLDQVSDTLYTREVNVILSMLELSSFFSKHLTRYLVGLSSRQADDCDDADTDGVRSLAADIDLILDILQLFLQRKPLACSEVSVVLVLLQKVVTTAAVNNVDFDPQGYRMAKAYRHVLLGLQQMNEENFPFRKYIVDVAKQVQPPQYLKVDEEVTYDLRPLLTCSDEKSNSNNLEAKQIVAAAYVPILDSESWPNAEVLHLDDSQKDALQTALTREFAIIQGPPGTGKTYIGLKIVELLLYNTPWSNNQTEEVKTSPILVVCYTNHALDQFLEGIMDFGEQKVVRVGNRSSSEKLENKSLSRLRKQRPSKEYREEKSRLQQMSKELAQLDEAIQRTLLKLDLPNKAIIDVMALRDLMSPGNFRDLSSKVPQMKEKSIEKSSNLMLWLEVGDGSTEQSQGEVADPEQNPSGTTDDTKEFMEVDDEGAEIQRERQFDDSEDFVEDRDQRRKTLESKIFYEDAAHSSEHTLDSKSVAEMEKSDTMTGHEAAKTRRIWKLKLHDRWRLYRLWIKLYKEKHGAELSGLRQRYMALSEAIETLKAQEDLEILRKANVIGMTTTGAARCRNVLQLLGPLVVVIEEAAEVLEAHIITTLTAKCQHLILIGDHQQLKPNPTVYRLAKLFNLDTSLFERMINNGMPCNSLSLQHRMRPEISELMKKHFYKRLQDDESVLNMGNIPGVQNNMFFLNHRRLEDGLDDNRTRSNQHEAEVLVGLCKYLLDQGYQRSQVTILTTYKGQMFCIKRLMDRATFDGVRVTVVDNFQGEENDIILLSLVRSNEEGSIGFLRTSNRVCVALSRARMGFYCIGNFTILKKAPVWHDIISTMEAQNKIDWSLPLVCQNHPNKISQVTTAKDFKEKVPCGGCDKSCDYSLLCGHVCHLSCHPYDPNHLDYKCHRPCNRYCERGEHKCLLECYQKCNPCQEKVQKLMPGCGHGIQVSCCQFDTVSCPEPCPKLFANCGHPCRKKCGELCSMTCPEKCEKSLGCGHPCLGLCGLPCDTYCKVQVERTLEKCGHKVFMDCSQIEISCPKPCLRRFEGCKHLCRKKCGDRCPEVCPEKCERKLACGHPCKELCSEICTQYCLVKIKRILPTCGHEVVMDCDKDLDDIECNARVKKAHPVCGHYVVVACCEDPEQVQCKMSVIKRRKCGHLKAMSCFIDPDSKECTERCDKILCCGHQCPNKCGKPCTVSGDTNSKITFNLEMFGIKLCEVDVEKTYPSCSHVVKLPCHKDVSQVPCTSTCGKLLVCGHRCPKKCSQPCPRDNLSSTFMTLYVEHGMGFSSFCREKCGKFLPCGHACPNRCGEPCPSVALANISSVRFSTKCKQLVEKTLPGCGHTAKVECFKDVSLLSCSEICGKKLSCGHVCQNKCGMPCKCFRSVLKKLPNCRHFTQLPCHQDPSSYECKEHCQRKLICGHQCPNKCSEPCPGEEDSLTDEDEPGSSLGLSGTRIPARRCTEIVRKEFIECYHSVDLPCYKDISTVRCKERCEEILPCGHQCPNTCSNCVEEDAFSSEDEEAKHRPLYTKCKVNVQKILPCGHSQEVACWLQNSTKPCLVSCTAILSCGHTCSGNCDDCHEGRQHVTCTGKCKRQLLCGHSCRDICGRDCPSDCKSCTDEYKVRPSLLCRRELRGRDLKTFPCPHGITNRQLKSKACILRCAHKRSCRHECVGVCGEPCPPYCSVCDKYLYKDNLLNKHIRQKETFIYLPDCGHLCETRLLDKIAACFLKPVKNGCYEIRSLVCPKCKEPVLNCPRYDDILHIIKKSVEAAKLKCDQARKDSPTGRLSRVYRSLGNKSATPTWSFAVGRWLRCPRGHVFYLENGQQEGSNGPVCPECSKE</sequence>
<dbReference type="PANTHER" id="PTHR10887:SF341">
    <property type="entry name" value="NFX1-TYPE ZINC FINGER-CONTAINING PROTEIN 1"/>
    <property type="match status" value="1"/>
</dbReference>
<dbReference type="SMART" id="SM00438">
    <property type="entry name" value="ZnF_NFX"/>
    <property type="match status" value="9"/>
</dbReference>
<dbReference type="GO" id="GO:0004386">
    <property type="term" value="F:helicase activity"/>
    <property type="evidence" value="ECO:0007669"/>
    <property type="project" value="InterPro"/>
</dbReference>
<dbReference type="OrthoDB" id="2423195at2759"/>
<feature type="region of interest" description="Disordered" evidence="5">
    <location>
        <begin position="762"/>
        <end position="787"/>
    </location>
</feature>
<evidence type="ECO:0000256" key="5">
    <source>
        <dbReference type="SAM" id="MobiDB-lite"/>
    </source>
</evidence>
<feature type="compositionally biased region" description="Basic and acidic residues" evidence="5">
    <location>
        <begin position="164"/>
        <end position="173"/>
    </location>
</feature>
<dbReference type="Pfam" id="PF13086">
    <property type="entry name" value="AAA_11"/>
    <property type="match status" value="1"/>
</dbReference>
<evidence type="ECO:0000313" key="7">
    <source>
        <dbReference type="Proteomes" id="UP000694845"/>
    </source>
</evidence>
<feature type="domain" description="NF-X1-type" evidence="6">
    <location>
        <begin position="1657"/>
        <end position="1688"/>
    </location>
</feature>
<evidence type="ECO:0000259" key="6">
    <source>
        <dbReference type="SMART" id="SM00438"/>
    </source>
</evidence>
<feature type="region of interest" description="Disordered" evidence="5">
    <location>
        <begin position="1"/>
        <end position="241"/>
    </location>
</feature>
<proteinExistence type="predicted"/>
<feature type="region of interest" description="Disordered" evidence="5">
    <location>
        <begin position="660"/>
        <end position="690"/>
    </location>
</feature>
<organism evidence="7 8">
    <name type="scientific">Acanthaster planci</name>
    <name type="common">Crown-of-thorns starfish</name>
    <dbReference type="NCBI Taxonomy" id="133434"/>
    <lineage>
        <taxon>Eukaryota</taxon>
        <taxon>Metazoa</taxon>
        <taxon>Echinodermata</taxon>
        <taxon>Eleutherozoa</taxon>
        <taxon>Asterozoa</taxon>
        <taxon>Asteroidea</taxon>
        <taxon>Valvatacea</taxon>
        <taxon>Valvatida</taxon>
        <taxon>Acanthasteridae</taxon>
        <taxon>Acanthaster</taxon>
    </lineage>
</organism>
<dbReference type="CDD" id="cd18808">
    <property type="entry name" value="SF1_C_Upf1"/>
    <property type="match status" value="1"/>
</dbReference>
<feature type="compositionally biased region" description="Basic and acidic residues" evidence="5">
    <location>
        <begin position="115"/>
        <end position="124"/>
    </location>
</feature>
<evidence type="ECO:0000256" key="4">
    <source>
        <dbReference type="ARBA" id="ARBA00022833"/>
    </source>
</evidence>
<dbReference type="Pfam" id="PF13087">
    <property type="entry name" value="AAA_12"/>
    <property type="match status" value="1"/>
</dbReference>
<gene>
    <name evidence="8" type="primary">LOC110985763</name>
</gene>
<dbReference type="CDD" id="cd17936">
    <property type="entry name" value="EEXXEc_NFX1"/>
    <property type="match status" value="1"/>
</dbReference>
<evidence type="ECO:0000256" key="1">
    <source>
        <dbReference type="ARBA" id="ARBA00022723"/>
    </source>
</evidence>
<dbReference type="InterPro" id="IPR041679">
    <property type="entry name" value="DNA2/NAM7-like_C"/>
</dbReference>
<dbReference type="InterPro" id="IPR041677">
    <property type="entry name" value="DNA2/NAM7_AAA_11"/>
</dbReference>
<feature type="compositionally biased region" description="Basic and acidic residues" evidence="5">
    <location>
        <begin position="679"/>
        <end position="689"/>
    </location>
</feature>
<dbReference type="GO" id="GO:0008270">
    <property type="term" value="F:zinc ion binding"/>
    <property type="evidence" value="ECO:0007669"/>
    <property type="project" value="UniProtKB-KW"/>
</dbReference>
<dbReference type="GeneID" id="110985763"/>
<feature type="compositionally biased region" description="Polar residues" evidence="5">
    <location>
        <begin position="97"/>
        <end position="113"/>
    </location>
</feature>
<keyword evidence="4" id="KW-0862">Zinc</keyword>
<feature type="domain" description="NF-X1-type" evidence="6">
    <location>
        <begin position="1298"/>
        <end position="1320"/>
    </location>
</feature>
<dbReference type="KEGG" id="aplc:110985763"/>
<feature type="region of interest" description="Disordered" evidence="5">
    <location>
        <begin position="253"/>
        <end position="276"/>
    </location>
</feature>
<feature type="domain" description="NF-X1-type" evidence="6">
    <location>
        <begin position="1430"/>
        <end position="1448"/>
    </location>
</feature>
<keyword evidence="3" id="KW-0863">Zinc-finger</keyword>
<evidence type="ECO:0000256" key="3">
    <source>
        <dbReference type="ARBA" id="ARBA00022771"/>
    </source>
</evidence>
<dbReference type="InterPro" id="IPR000967">
    <property type="entry name" value="Znf_NFX1"/>
</dbReference>
<dbReference type="InterPro" id="IPR045055">
    <property type="entry name" value="DNA2/NAM7-like"/>
</dbReference>
<dbReference type="InterPro" id="IPR027417">
    <property type="entry name" value="P-loop_NTPase"/>
</dbReference>
<feature type="compositionally biased region" description="Basic residues" evidence="5">
    <location>
        <begin position="220"/>
        <end position="229"/>
    </location>
</feature>
<name>A0A8B7ZAP4_ACAPL</name>
<dbReference type="Gene3D" id="3.40.50.300">
    <property type="entry name" value="P-loop containing nucleotide triphosphate hydrolases"/>
    <property type="match status" value="3"/>
</dbReference>
<accession>A0A8B7ZAP4</accession>
<reference evidence="8" key="1">
    <citation type="submission" date="2025-08" db="UniProtKB">
        <authorList>
            <consortium name="RefSeq"/>
        </authorList>
    </citation>
    <scope>IDENTIFICATION</scope>
</reference>
<feature type="domain" description="NF-X1-type" evidence="6">
    <location>
        <begin position="1325"/>
        <end position="1347"/>
    </location>
</feature>
<dbReference type="OMA" id="HEQEMEC"/>
<dbReference type="PANTHER" id="PTHR10887">
    <property type="entry name" value="DNA2/NAM7 HELICASE FAMILY"/>
    <property type="match status" value="1"/>
</dbReference>
<evidence type="ECO:0000313" key="8">
    <source>
        <dbReference type="RefSeq" id="XP_022102749.1"/>
    </source>
</evidence>
<dbReference type="Proteomes" id="UP000694845">
    <property type="component" value="Unplaced"/>
</dbReference>
<dbReference type="GO" id="GO:0031048">
    <property type="term" value="P:regulatory ncRNA-mediated heterochromatin formation"/>
    <property type="evidence" value="ECO:0007669"/>
    <property type="project" value="TreeGrafter"/>
</dbReference>
<feature type="compositionally biased region" description="Acidic residues" evidence="5">
    <location>
        <begin position="49"/>
        <end position="63"/>
    </location>
</feature>
<feature type="domain" description="NF-X1-type" evidence="6">
    <location>
        <begin position="1749"/>
        <end position="1772"/>
    </location>
</feature>
<dbReference type="FunFam" id="3.40.50.300:FF:000742">
    <property type="entry name" value="NFX1-type zinc finger-containing protein 1"/>
    <property type="match status" value="1"/>
</dbReference>
<dbReference type="InterPro" id="IPR047187">
    <property type="entry name" value="SF1_C_Upf1"/>
</dbReference>
<evidence type="ECO:0000256" key="2">
    <source>
        <dbReference type="ARBA" id="ARBA00022737"/>
    </source>
</evidence>
<dbReference type="RefSeq" id="XP_022102749.1">
    <property type="nucleotide sequence ID" value="XM_022247057.1"/>
</dbReference>
<protein>
    <submittedName>
        <fullName evidence="8">Uncharacterized protein LOC110985763</fullName>
    </submittedName>
</protein>
<keyword evidence="7" id="KW-1185">Reference proteome</keyword>
<feature type="domain" description="NF-X1-type" evidence="6">
    <location>
        <begin position="1724"/>
        <end position="1740"/>
    </location>
</feature>
<keyword evidence="1" id="KW-0479">Metal-binding</keyword>
<dbReference type="SUPFAM" id="SSF52540">
    <property type="entry name" value="P-loop containing nucleoside triphosphate hydrolases"/>
    <property type="match status" value="1"/>
</dbReference>
<feature type="compositionally biased region" description="Basic and acidic residues" evidence="5">
    <location>
        <begin position="1"/>
        <end position="11"/>
    </location>
</feature>
<feature type="domain" description="NF-X1-type" evidence="6">
    <location>
        <begin position="1584"/>
        <end position="1603"/>
    </location>
</feature>
<dbReference type="GO" id="GO:0031380">
    <property type="term" value="C:nuclear RNA-directed RNA polymerase complex"/>
    <property type="evidence" value="ECO:0007669"/>
    <property type="project" value="TreeGrafter"/>
</dbReference>